<dbReference type="Ensembl" id="ENSSSCT00015049406.1">
    <property type="protein sequence ID" value="ENSSSCP00015019700.1"/>
    <property type="gene ID" value="ENSSSCG00015036989.1"/>
</dbReference>
<dbReference type="PANTHER" id="PTHR11645">
    <property type="entry name" value="PYRROLINE-5-CARBOXYLATE REDUCTASE"/>
    <property type="match status" value="1"/>
</dbReference>
<reference evidence="6" key="1">
    <citation type="submission" date="2025-08" db="UniProtKB">
        <authorList>
            <consortium name="Ensembl"/>
        </authorList>
    </citation>
    <scope>IDENTIFICATION</scope>
</reference>
<organism evidence="6 7">
    <name type="scientific">Sus scrofa</name>
    <name type="common">Pig</name>
    <dbReference type="NCBI Taxonomy" id="9823"/>
    <lineage>
        <taxon>Eukaryota</taxon>
        <taxon>Metazoa</taxon>
        <taxon>Chordata</taxon>
        <taxon>Craniata</taxon>
        <taxon>Vertebrata</taxon>
        <taxon>Euteleostomi</taxon>
        <taxon>Mammalia</taxon>
        <taxon>Eutheria</taxon>
        <taxon>Laurasiatheria</taxon>
        <taxon>Artiodactyla</taxon>
        <taxon>Suina</taxon>
        <taxon>Suidae</taxon>
        <taxon>Sus</taxon>
    </lineage>
</organism>
<comment type="function">
    <text evidence="3">Probable oxidoreductase.</text>
</comment>
<dbReference type="AlphaFoldDB" id="A0A8D0NKT8"/>
<dbReference type="InterPro" id="IPR028939">
    <property type="entry name" value="P5C_Rdtase_cat_N"/>
</dbReference>
<feature type="domain" description="Pyrroline-5-carboxylate reductase catalytic N-terminal" evidence="5">
    <location>
        <begin position="84"/>
        <end position="168"/>
    </location>
</feature>
<evidence type="ECO:0000256" key="3">
    <source>
        <dbReference type="ARBA" id="ARBA00054560"/>
    </source>
</evidence>
<evidence type="ECO:0000256" key="4">
    <source>
        <dbReference type="ARBA" id="ARBA00072230"/>
    </source>
</evidence>
<evidence type="ECO:0000256" key="2">
    <source>
        <dbReference type="ARBA" id="ARBA00023002"/>
    </source>
</evidence>
<dbReference type="PANTHER" id="PTHR11645:SF58">
    <property type="entry name" value="NADP-DEPENDENT OXIDOREDUCTASE DOMAIN-CONTAINING PROTEIN 1"/>
    <property type="match status" value="1"/>
</dbReference>
<dbReference type="Proteomes" id="UP000694726">
    <property type="component" value="Unplaced"/>
</dbReference>
<dbReference type="GO" id="GO:0016491">
    <property type="term" value="F:oxidoreductase activity"/>
    <property type="evidence" value="ECO:0007669"/>
    <property type="project" value="UniProtKB-KW"/>
</dbReference>
<dbReference type="Gene3D" id="3.40.50.720">
    <property type="entry name" value="NAD(P)-binding Rossmann-like Domain"/>
    <property type="match status" value="1"/>
</dbReference>
<sequence>MDMLEDLETLWFECGIQEEDHSWLYLLGRSRGLMIKACAHATFFCKLLRNLRELFSRESLQEQQTSRCSMPGMLEDTPDDEELKVGIVGGGHLGKQLAHTLLRLVPIPAECLRISTRRPEALDEFKKLGIQCFYCNSSLVQWAHVVFLCCLPSQLPNICSEIQASLGKACIVYSFVAAIPIPRLKLLLNHTSILRPQYQCVEDLDRIWGANKEITAALQDPVILQATCPYSPAGGVILNLKWLEGVFYAAINTCTAKDMPHSQVLQLLNELFLSVHFKAYGKDGASCQKFQAQDFVSKAYIKNLFQKRPFPWFDLTAVQLKETPFSKYLSNSTTFQDHLTHLYCDSFGISLTKEEQSEVSTGSPSQ</sequence>
<accession>A0A8D0NKT8</accession>
<dbReference type="SUPFAM" id="SSF51735">
    <property type="entry name" value="NAD(P)-binding Rossmann-fold domains"/>
    <property type="match status" value="1"/>
</dbReference>
<dbReference type="Pfam" id="PF03807">
    <property type="entry name" value="F420_oxidored"/>
    <property type="match status" value="1"/>
</dbReference>
<evidence type="ECO:0000259" key="5">
    <source>
        <dbReference type="Pfam" id="PF03807"/>
    </source>
</evidence>
<evidence type="ECO:0000313" key="7">
    <source>
        <dbReference type="Proteomes" id="UP000694726"/>
    </source>
</evidence>
<dbReference type="InterPro" id="IPR036291">
    <property type="entry name" value="NAD(P)-bd_dom_sf"/>
</dbReference>
<keyword evidence="2" id="KW-0560">Oxidoreductase</keyword>
<evidence type="ECO:0000313" key="6">
    <source>
        <dbReference type="Ensembl" id="ENSSSCP00015019700.1"/>
    </source>
</evidence>
<protein>
    <recommendedName>
        <fullName evidence="4">NADP-dependent oxidoreductase domain-containing protein 1</fullName>
    </recommendedName>
</protein>
<name>A0A8D0NKT8_PIG</name>
<dbReference type="FunFam" id="3.40.50.720:FF:000447">
    <property type="entry name" value="NADP dependent oxidoreductase domain containing 1"/>
    <property type="match status" value="1"/>
</dbReference>
<comment type="similarity">
    <text evidence="1">Belongs to the pyrroline-5-carboxylate reductase family.</text>
</comment>
<proteinExistence type="inferred from homology"/>
<evidence type="ECO:0000256" key="1">
    <source>
        <dbReference type="ARBA" id="ARBA00005525"/>
    </source>
</evidence>